<evidence type="ECO:0000313" key="4">
    <source>
        <dbReference type="Proteomes" id="UP000308705"/>
    </source>
</evidence>
<keyword evidence="1" id="KW-0540">Nuclease</keyword>
<keyword evidence="1" id="KW-0255">Endonuclease</keyword>
<keyword evidence="3" id="KW-0378">Hydrolase</keyword>
<evidence type="ECO:0000256" key="1">
    <source>
        <dbReference type="ARBA" id="ARBA00022759"/>
    </source>
</evidence>
<dbReference type="GO" id="GO:0042781">
    <property type="term" value="F:3'-tRNA processing endoribonuclease activity"/>
    <property type="evidence" value="ECO:0007669"/>
    <property type="project" value="TreeGrafter"/>
</dbReference>
<dbReference type="PANTHER" id="PTHR46018:SF2">
    <property type="entry name" value="ZINC PHOSPHODIESTERASE ELAC PROTEIN 1"/>
    <property type="match status" value="1"/>
</dbReference>
<name>A0A4U3M8E5_9ACTN</name>
<feature type="domain" description="Metallo-beta-lactamase" evidence="2">
    <location>
        <begin position="59"/>
        <end position="227"/>
    </location>
</feature>
<comment type="caution">
    <text evidence="3">The sequence shown here is derived from an EMBL/GenBank/DDBJ whole genome shotgun (WGS) entry which is preliminary data.</text>
</comment>
<dbReference type="PANTHER" id="PTHR46018">
    <property type="entry name" value="ZINC PHOSPHODIESTERASE ELAC PROTEIN 1"/>
    <property type="match status" value="1"/>
</dbReference>
<protein>
    <submittedName>
        <fullName evidence="3">MBL fold metallo-hydrolase</fullName>
    </submittedName>
</protein>
<keyword evidence="4" id="KW-1185">Reference proteome</keyword>
<organism evidence="3 4">
    <name type="scientific">Herbidospora galbida</name>
    <dbReference type="NCBI Taxonomy" id="2575442"/>
    <lineage>
        <taxon>Bacteria</taxon>
        <taxon>Bacillati</taxon>
        <taxon>Actinomycetota</taxon>
        <taxon>Actinomycetes</taxon>
        <taxon>Streptosporangiales</taxon>
        <taxon>Streptosporangiaceae</taxon>
        <taxon>Herbidospora</taxon>
    </lineage>
</organism>
<dbReference type="Proteomes" id="UP000308705">
    <property type="component" value="Unassembled WGS sequence"/>
</dbReference>
<dbReference type="Gene3D" id="3.60.15.10">
    <property type="entry name" value="Ribonuclease Z/Hydroxyacylglutathione hydrolase-like"/>
    <property type="match status" value="1"/>
</dbReference>
<reference evidence="3 4" key="1">
    <citation type="submission" date="2019-04" db="EMBL/GenBank/DDBJ databases">
        <title>Herbidospora sp. NEAU-GS14.nov., a novel actinomycete isolated from soil.</title>
        <authorList>
            <person name="Han L."/>
        </authorList>
    </citation>
    <scope>NUCLEOTIDE SEQUENCE [LARGE SCALE GENOMIC DNA]</scope>
    <source>
        <strain evidence="3 4">NEAU-GS14</strain>
    </source>
</reference>
<dbReference type="CDD" id="cd07715">
    <property type="entry name" value="TaR3-like_MBL-fold"/>
    <property type="match status" value="1"/>
</dbReference>
<dbReference type="InterPro" id="IPR036866">
    <property type="entry name" value="RibonucZ/Hydroxyglut_hydro"/>
</dbReference>
<sequence length="257" mass="27521">MRLHFLGVRGSTPAPGAEFTRWGGHTSCVAVLPDGCAAPPLVLDAGTGIRNLAPVPFRGVIALSHLHWDHVQGLPFSRAVDHPEAVVELIVPGEEPWELLTRAFSPPHFPIEPTGLRGAVSVTASGGSRDYEHFTLRQAEVTHKGGTTVGTRVECDGVAVVYLPDHAPQLGSPAAEELCRGADLIVHDGQFRPEEQAPADDYGHATITDALAFAERCGARRLLLTHHAPGRTDDQLDAVAKEWPDVLFAREGDVVTV</sequence>
<dbReference type="Pfam" id="PF12706">
    <property type="entry name" value="Lactamase_B_2"/>
    <property type="match status" value="1"/>
</dbReference>
<dbReference type="RefSeq" id="WP_137250791.1">
    <property type="nucleotide sequence ID" value="NZ_SZQA01000040.1"/>
</dbReference>
<proteinExistence type="predicted"/>
<evidence type="ECO:0000313" key="3">
    <source>
        <dbReference type="EMBL" id="TKK83847.1"/>
    </source>
</evidence>
<dbReference type="SUPFAM" id="SSF56281">
    <property type="entry name" value="Metallo-hydrolase/oxidoreductase"/>
    <property type="match status" value="1"/>
</dbReference>
<accession>A0A4U3M8E5</accession>
<dbReference type="EMBL" id="SZQA01000040">
    <property type="protein sequence ID" value="TKK83847.1"/>
    <property type="molecule type" value="Genomic_DNA"/>
</dbReference>
<dbReference type="OrthoDB" id="4137979at2"/>
<evidence type="ECO:0000259" key="2">
    <source>
        <dbReference type="Pfam" id="PF12706"/>
    </source>
</evidence>
<dbReference type="InterPro" id="IPR001279">
    <property type="entry name" value="Metallo-B-lactamas"/>
</dbReference>
<gene>
    <name evidence="3" type="ORF">FDA94_31975</name>
</gene>
<dbReference type="AlphaFoldDB" id="A0A4U3M8E5"/>